<accession>W7XHQ6</accession>
<dbReference type="Proteomes" id="UP000009168">
    <property type="component" value="Unassembled WGS sequence"/>
</dbReference>
<evidence type="ECO:0000313" key="2">
    <source>
        <dbReference type="Proteomes" id="UP000009168"/>
    </source>
</evidence>
<feature type="non-terminal residue" evidence="1">
    <location>
        <position position="59"/>
    </location>
</feature>
<dbReference type="EMBL" id="GG663075">
    <property type="protein sequence ID" value="EWS76828.1"/>
    <property type="molecule type" value="Genomic_DNA"/>
</dbReference>
<dbReference type="OrthoDB" id="311712at2759"/>
<reference evidence="2" key="1">
    <citation type="journal article" date="2006" name="PLoS Biol.">
        <title>Macronuclear genome sequence of the ciliate Tetrahymena thermophila, a model eukaryote.</title>
        <authorList>
            <person name="Eisen J.A."/>
            <person name="Coyne R.S."/>
            <person name="Wu M."/>
            <person name="Wu D."/>
            <person name="Thiagarajan M."/>
            <person name="Wortman J.R."/>
            <person name="Badger J.H."/>
            <person name="Ren Q."/>
            <person name="Amedeo P."/>
            <person name="Jones K.M."/>
            <person name="Tallon L.J."/>
            <person name="Delcher A.L."/>
            <person name="Salzberg S.L."/>
            <person name="Silva J.C."/>
            <person name="Haas B.J."/>
            <person name="Majoros W.H."/>
            <person name="Farzad M."/>
            <person name="Carlton J.M."/>
            <person name="Smith R.K. Jr."/>
            <person name="Garg J."/>
            <person name="Pearlman R.E."/>
            <person name="Karrer K.M."/>
            <person name="Sun L."/>
            <person name="Manning G."/>
            <person name="Elde N.C."/>
            <person name="Turkewitz A.P."/>
            <person name="Asai D.J."/>
            <person name="Wilkes D.E."/>
            <person name="Wang Y."/>
            <person name="Cai H."/>
            <person name="Collins K."/>
            <person name="Stewart B.A."/>
            <person name="Lee S.R."/>
            <person name="Wilamowska K."/>
            <person name="Weinberg Z."/>
            <person name="Ruzzo W.L."/>
            <person name="Wloga D."/>
            <person name="Gaertig J."/>
            <person name="Frankel J."/>
            <person name="Tsao C.-C."/>
            <person name="Gorovsky M.A."/>
            <person name="Keeling P.J."/>
            <person name="Waller R.F."/>
            <person name="Patron N.J."/>
            <person name="Cherry J.M."/>
            <person name="Stover N.A."/>
            <person name="Krieger C.J."/>
            <person name="del Toro C."/>
            <person name="Ryder H.F."/>
            <person name="Williamson S.C."/>
            <person name="Barbeau R.A."/>
            <person name="Hamilton E.P."/>
            <person name="Orias E."/>
        </authorList>
    </citation>
    <scope>NUCLEOTIDE SEQUENCE [LARGE SCALE GENOMIC DNA]</scope>
    <source>
        <strain evidence="2">SB210</strain>
    </source>
</reference>
<dbReference type="AlphaFoldDB" id="W7XHQ6"/>
<name>W7XHQ6_TETTS</name>
<proteinExistence type="predicted"/>
<gene>
    <name evidence="1" type="ORF">TTHERM_002653338</name>
</gene>
<sequence>QYGIIIVYQNLIQMLIKGQDSNHQIQINTLNLQNYYSNQTYFDTFSNSLILFNVVGMLQ</sequence>
<protein>
    <submittedName>
        <fullName evidence="1">Uncharacterized protein</fullName>
    </submittedName>
</protein>
<evidence type="ECO:0000313" key="1">
    <source>
        <dbReference type="EMBL" id="EWS76828.1"/>
    </source>
</evidence>
<dbReference type="RefSeq" id="XP_012650637.1">
    <property type="nucleotide sequence ID" value="XM_012795183.1"/>
</dbReference>
<feature type="non-terminal residue" evidence="1">
    <location>
        <position position="1"/>
    </location>
</feature>
<organism evidence="1 2">
    <name type="scientific">Tetrahymena thermophila (strain SB210)</name>
    <dbReference type="NCBI Taxonomy" id="312017"/>
    <lineage>
        <taxon>Eukaryota</taxon>
        <taxon>Sar</taxon>
        <taxon>Alveolata</taxon>
        <taxon>Ciliophora</taxon>
        <taxon>Intramacronucleata</taxon>
        <taxon>Oligohymenophorea</taxon>
        <taxon>Hymenostomatida</taxon>
        <taxon>Tetrahymenina</taxon>
        <taxon>Tetrahymenidae</taxon>
        <taxon>Tetrahymena</taxon>
    </lineage>
</organism>
<keyword evidence="2" id="KW-1185">Reference proteome</keyword>
<dbReference type="KEGG" id="tet:TTHERM_002653338"/>
<dbReference type="GeneID" id="24442558"/>
<dbReference type="InParanoid" id="W7XHQ6"/>